<dbReference type="EMBL" id="LACI01001115">
    <property type="protein sequence ID" value="KJU85226.1"/>
    <property type="molecule type" value="Genomic_DNA"/>
</dbReference>
<evidence type="ECO:0000256" key="1">
    <source>
        <dbReference type="SAM" id="MobiDB-lite"/>
    </source>
</evidence>
<evidence type="ECO:0000313" key="3">
    <source>
        <dbReference type="Proteomes" id="UP000033423"/>
    </source>
</evidence>
<evidence type="ECO:0000313" key="2">
    <source>
        <dbReference type="EMBL" id="KJU85226.1"/>
    </source>
</evidence>
<feature type="compositionally biased region" description="Low complexity" evidence="1">
    <location>
        <begin position="16"/>
        <end position="37"/>
    </location>
</feature>
<proteinExistence type="predicted"/>
<dbReference type="AlphaFoldDB" id="A0A0F3GTM6"/>
<keyword evidence="3" id="KW-1185">Reference proteome</keyword>
<gene>
    <name evidence="2" type="ORF">MBAV_002580</name>
</gene>
<reference evidence="2 3" key="1">
    <citation type="submission" date="2015-02" db="EMBL/GenBank/DDBJ databases">
        <title>Single-cell genomics of uncultivated deep-branching MTB reveals a conserved set of magnetosome genes.</title>
        <authorList>
            <person name="Kolinko S."/>
            <person name="Richter M."/>
            <person name="Glockner F.O."/>
            <person name="Brachmann A."/>
            <person name="Schuler D."/>
        </authorList>
    </citation>
    <scope>NUCLEOTIDE SEQUENCE [LARGE SCALE GENOMIC DNA]</scope>
    <source>
        <strain evidence="2">TM-1</strain>
    </source>
</reference>
<organism evidence="2 3">
    <name type="scientific">Candidatus Magnetobacterium bavaricum</name>
    <dbReference type="NCBI Taxonomy" id="29290"/>
    <lineage>
        <taxon>Bacteria</taxon>
        <taxon>Pseudomonadati</taxon>
        <taxon>Nitrospirota</taxon>
        <taxon>Thermodesulfovibrionia</taxon>
        <taxon>Thermodesulfovibrionales</taxon>
        <taxon>Candidatus Magnetobacteriaceae</taxon>
        <taxon>Candidatus Magnetobacterium</taxon>
    </lineage>
</organism>
<dbReference type="Proteomes" id="UP000033423">
    <property type="component" value="Unassembled WGS sequence"/>
</dbReference>
<name>A0A0F3GTM6_9BACT</name>
<feature type="region of interest" description="Disordered" evidence="1">
    <location>
        <begin position="16"/>
        <end position="44"/>
    </location>
</feature>
<sequence>MAMPFSNEWKLSLNSNHSHSLPSPSNRSNSALSSVSPTCLPSNNLQTRKSFHISMLQ</sequence>
<protein>
    <submittedName>
        <fullName evidence="2">Uncharacterized protein</fullName>
    </submittedName>
</protein>
<comment type="caution">
    <text evidence="2">The sequence shown here is derived from an EMBL/GenBank/DDBJ whole genome shotgun (WGS) entry which is preliminary data.</text>
</comment>
<accession>A0A0F3GTM6</accession>